<proteinExistence type="predicted"/>
<comment type="caution">
    <text evidence="1">The sequence shown here is derived from an EMBL/GenBank/DDBJ whole genome shotgun (WGS) entry which is preliminary data.</text>
</comment>
<organism evidence="1 2">
    <name type="scientific">Entomophthora muscae</name>
    <dbReference type="NCBI Taxonomy" id="34485"/>
    <lineage>
        <taxon>Eukaryota</taxon>
        <taxon>Fungi</taxon>
        <taxon>Fungi incertae sedis</taxon>
        <taxon>Zoopagomycota</taxon>
        <taxon>Entomophthoromycotina</taxon>
        <taxon>Entomophthoromycetes</taxon>
        <taxon>Entomophthorales</taxon>
        <taxon>Entomophthoraceae</taxon>
        <taxon>Entomophthora</taxon>
    </lineage>
</organism>
<sequence length="417" mass="47933">MNILIYLFAQAVVTVQLCLIHTPNTKPAAEHVAVDCYQPRPDELADGDKVVQEKDSRVKWTLACNSNVHTCQKVEHALLLIAKALENALLLNEINIHVTYKPICEDKSSCTKSYIGYCRISQFIGVEREKVTLLYPQALYKQTYHDKPPSFEPHDMYITINSNYDFYFPKDYSTTMAPSKVAFVDVLAHEVNHGLGFASTLEKRTKDLVMPFPQFWESVTSTPKNTFIRFYFSAYDQHISSKSQGISFIDYAKALAKLKAKNVQYKDFKANIKGYPHHEIIKNLSAAVDLDQDLYFTTHSNTNVTLECSLFRRGGTLHHLDSATYHNTQDVIMHPNQKKGEGVHKIYDRTNIWLTAPYGRDTLQVLSTLGYTLNPNPVHEDSLEHFYLQFHPEPFLSRAKRVFAHLWNFKRLRSFGQ</sequence>
<reference evidence="1" key="1">
    <citation type="submission" date="2022-04" db="EMBL/GenBank/DDBJ databases">
        <title>Genome of the entomopathogenic fungus Entomophthora muscae.</title>
        <authorList>
            <person name="Elya C."/>
            <person name="Lovett B.R."/>
            <person name="Lee E."/>
            <person name="Macias A.M."/>
            <person name="Hajek A.E."/>
            <person name="De Bivort B.L."/>
            <person name="Kasson M.T."/>
            <person name="De Fine Licht H.H."/>
            <person name="Stajich J.E."/>
        </authorList>
    </citation>
    <scope>NUCLEOTIDE SEQUENCE</scope>
    <source>
        <strain evidence="1">Berkeley</strain>
    </source>
</reference>
<name>A0ACC2TH09_9FUNG</name>
<dbReference type="EMBL" id="QTSX02002883">
    <property type="protein sequence ID" value="KAJ9073844.1"/>
    <property type="molecule type" value="Genomic_DNA"/>
</dbReference>
<gene>
    <name evidence="1" type="ORF">DSO57_1012174</name>
</gene>
<protein>
    <submittedName>
        <fullName evidence="1">Uncharacterized protein</fullName>
    </submittedName>
</protein>
<accession>A0ACC2TH09</accession>
<keyword evidence="2" id="KW-1185">Reference proteome</keyword>
<dbReference type="Proteomes" id="UP001165960">
    <property type="component" value="Unassembled WGS sequence"/>
</dbReference>
<evidence type="ECO:0000313" key="1">
    <source>
        <dbReference type="EMBL" id="KAJ9073844.1"/>
    </source>
</evidence>
<evidence type="ECO:0000313" key="2">
    <source>
        <dbReference type="Proteomes" id="UP001165960"/>
    </source>
</evidence>